<dbReference type="Pfam" id="PF03796">
    <property type="entry name" value="DnaB_C"/>
    <property type="match status" value="1"/>
</dbReference>
<dbReference type="PANTHER" id="PTHR30153">
    <property type="entry name" value="REPLICATIVE DNA HELICASE DNAB"/>
    <property type="match status" value="1"/>
</dbReference>
<dbReference type="SUPFAM" id="SSF52540">
    <property type="entry name" value="P-loop containing nucleoside triphosphate hydrolases"/>
    <property type="match status" value="1"/>
</dbReference>
<dbReference type="InterPro" id="IPR027417">
    <property type="entry name" value="P-loop_NTPase"/>
</dbReference>
<dbReference type="GO" id="GO:0003677">
    <property type="term" value="F:DNA binding"/>
    <property type="evidence" value="ECO:0007669"/>
    <property type="project" value="UniProtKB-UniRule"/>
</dbReference>
<dbReference type="AlphaFoldDB" id="A0A1W9NWX4"/>
<evidence type="ECO:0000256" key="4">
    <source>
        <dbReference type="ARBA" id="ARBA00022741"/>
    </source>
</evidence>
<evidence type="ECO:0000256" key="6">
    <source>
        <dbReference type="ARBA" id="ARBA00022806"/>
    </source>
</evidence>
<dbReference type="SMART" id="SM00382">
    <property type="entry name" value="AAA"/>
    <property type="match status" value="1"/>
</dbReference>
<evidence type="ECO:0000256" key="12">
    <source>
        <dbReference type="RuleBase" id="RU362085"/>
    </source>
</evidence>
<keyword evidence="5 12" id="KW-0378">Hydrolase</keyword>
<keyword evidence="4 12" id="KW-0547">Nucleotide-binding</keyword>
<keyword evidence="3 12" id="KW-0235">DNA replication</keyword>
<evidence type="ECO:0000256" key="7">
    <source>
        <dbReference type="ARBA" id="ARBA00022840"/>
    </source>
</evidence>
<evidence type="ECO:0000256" key="3">
    <source>
        <dbReference type="ARBA" id="ARBA00022705"/>
    </source>
</evidence>
<evidence type="ECO:0000256" key="2">
    <source>
        <dbReference type="ARBA" id="ARBA00022515"/>
    </source>
</evidence>
<comment type="function">
    <text evidence="12">The main replicative DNA helicase, it participates in initiation and elongation during chromosome replication. Travels ahead of the DNA replisome, separating dsDNA into templates for DNA synthesis. A processive ATP-dependent 5'-3' DNA helicase it has DNA-dependent ATPase activity.</text>
</comment>
<dbReference type="GO" id="GO:0006269">
    <property type="term" value="P:DNA replication, synthesis of primer"/>
    <property type="evidence" value="ECO:0007669"/>
    <property type="project" value="UniProtKB-UniRule"/>
</dbReference>
<dbReference type="InterPro" id="IPR007694">
    <property type="entry name" value="DNA_helicase_DnaB-like_C"/>
</dbReference>
<reference evidence="15" key="1">
    <citation type="submission" date="2017-03" db="EMBL/GenBank/DDBJ databases">
        <title>Novel pathways for hydrocarbon cycling and metabolic interdependencies in hydrothermal sediment communities.</title>
        <authorList>
            <person name="Dombrowski N."/>
            <person name="Seitz K."/>
            <person name="Teske A."/>
            <person name="Baker B."/>
        </authorList>
    </citation>
    <scope>NUCLEOTIDE SEQUENCE [LARGE SCALE GENOMIC DNA]</scope>
</reference>
<dbReference type="Pfam" id="PF00772">
    <property type="entry name" value="DnaB"/>
    <property type="match status" value="1"/>
</dbReference>
<protein>
    <recommendedName>
        <fullName evidence="11 12">Replicative DNA helicase</fullName>
        <ecNumber evidence="11 12">5.6.2.3</ecNumber>
    </recommendedName>
</protein>
<dbReference type="InterPro" id="IPR007693">
    <property type="entry name" value="DNA_helicase_DnaB-like_N"/>
</dbReference>
<gene>
    <name evidence="14" type="ORF">B5M47_03495</name>
</gene>
<dbReference type="Gene3D" id="3.40.50.300">
    <property type="entry name" value="P-loop containing nucleotide triphosphate hydrolases"/>
    <property type="match status" value="1"/>
</dbReference>
<accession>A0A1W9NWX4</accession>
<evidence type="ECO:0000256" key="9">
    <source>
        <dbReference type="ARBA" id="ARBA00023235"/>
    </source>
</evidence>
<feature type="domain" description="SF4 helicase" evidence="13">
    <location>
        <begin position="174"/>
        <end position="440"/>
    </location>
</feature>
<comment type="caution">
    <text evidence="14">The sequence shown here is derived from an EMBL/GenBank/DDBJ whole genome shotgun (WGS) entry which is preliminary data.</text>
</comment>
<keyword evidence="6 12" id="KW-0347">Helicase</keyword>
<dbReference type="FunFam" id="1.10.860.10:FF:000001">
    <property type="entry name" value="Replicative DNA helicase"/>
    <property type="match status" value="1"/>
</dbReference>
<dbReference type="EMBL" id="MZGJ01000025">
    <property type="protein sequence ID" value="OQX50671.1"/>
    <property type="molecule type" value="Genomic_DNA"/>
</dbReference>
<dbReference type="InterPro" id="IPR016136">
    <property type="entry name" value="DNA_helicase_N/primase_C"/>
</dbReference>
<dbReference type="GO" id="GO:1990077">
    <property type="term" value="C:primosome complex"/>
    <property type="evidence" value="ECO:0007669"/>
    <property type="project" value="UniProtKB-UniRule"/>
</dbReference>
<dbReference type="InterPro" id="IPR007692">
    <property type="entry name" value="DNA_helicase_DnaB"/>
</dbReference>
<organism evidence="14 15">
    <name type="scientific">candidate division CPR3 bacterium 4484_211</name>
    <dbReference type="NCBI Taxonomy" id="1968527"/>
    <lineage>
        <taxon>Bacteria</taxon>
        <taxon>Bacteria division CPR3</taxon>
    </lineage>
</organism>
<dbReference type="Gene3D" id="1.10.860.10">
    <property type="entry name" value="DNAb Helicase, Chain A"/>
    <property type="match status" value="1"/>
</dbReference>
<dbReference type="NCBIfam" id="NF004384">
    <property type="entry name" value="PRK05748.1"/>
    <property type="match status" value="1"/>
</dbReference>
<comment type="catalytic activity">
    <reaction evidence="10 12">
        <text>ATP + H2O = ADP + phosphate + H(+)</text>
        <dbReference type="Rhea" id="RHEA:13065"/>
        <dbReference type="ChEBI" id="CHEBI:15377"/>
        <dbReference type="ChEBI" id="CHEBI:15378"/>
        <dbReference type="ChEBI" id="CHEBI:30616"/>
        <dbReference type="ChEBI" id="CHEBI:43474"/>
        <dbReference type="ChEBI" id="CHEBI:456216"/>
        <dbReference type="EC" id="5.6.2.3"/>
    </reaction>
</comment>
<dbReference type="PANTHER" id="PTHR30153:SF2">
    <property type="entry name" value="REPLICATIVE DNA HELICASE"/>
    <property type="match status" value="1"/>
</dbReference>
<dbReference type="GO" id="GO:0005829">
    <property type="term" value="C:cytosol"/>
    <property type="evidence" value="ECO:0007669"/>
    <property type="project" value="TreeGrafter"/>
</dbReference>
<keyword evidence="8 12" id="KW-0238">DNA-binding</keyword>
<dbReference type="EC" id="5.6.2.3" evidence="11 12"/>
<dbReference type="CDD" id="cd00984">
    <property type="entry name" value="DnaB_C"/>
    <property type="match status" value="1"/>
</dbReference>
<dbReference type="GO" id="GO:0016887">
    <property type="term" value="F:ATP hydrolysis activity"/>
    <property type="evidence" value="ECO:0007669"/>
    <property type="project" value="RHEA"/>
</dbReference>
<dbReference type="SUPFAM" id="SSF48024">
    <property type="entry name" value="N-terminal domain of DnaB helicase"/>
    <property type="match status" value="1"/>
</dbReference>
<evidence type="ECO:0000256" key="5">
    <source>
        <dbReference type="ARBA" id="ARBA00022801"/>
    </source>
</evidence>
<comment type="similarity">
    <text evidence="1 12">Belongs to the helicase family. DnaB subfamily.</text>
</comment>
<evidence type="ECO:0000256" key="1">
    <source>
        <dbReference type="ARBA" id="ARBA00008428"/>
    </source>
</evidence>
<keyword evidence="9" id="KW-0413">Isomerase</keyword>
<dbReference type="NCBIfam" id="TIGR00665">
    <property type="entry name" value="DnaB"/>
    <property type="match status" value="1"/>
</dbReference>
<evidence type="ECO:0000256" key="10">
    <source>
        <dbReference type="ARBA" id="ARBA00048954"/>
    </source>
</evidence>
<dbReference type="STRING" id="1968527.B5M47_03495"/>
<evidence type="ECO:0000256" key="11">
    <source>
        <dbReference type="NCBIfam" id="TIGR00665"/>
    </source>
</evidence>
<sequence length="442" mass="49881">MIKVPPHNIEAEQSVLGSLLIDRDAVVKIAEKLKPDDFYRGKHQEIFAAILSLYERREPADLVTVSDELKDKKKLKSVGGDAYLASLVDMVPSAAHVEWYAQIVKDNSTRRRLISIASQITDRSYSGEKSVPELLDEAEREVFSISQQHLAREFVLIKETLADSFDRLEELHRTKKKLRGIPTGFRDVDKLLAGLQESNLIVLAARPSLGKTSLALNFAQYITVHEKLPVGFFSLESSKEELVDRLLASEADIDTWKITTGNLSEEDFKKLGDAYGVLGDAPLFIDDTPGLKVSEMRTKARRLQLEHEIKLIIVDYLQLAVSRNLENRVQEVSEISQGLKNLARELRCPVLALSQLSRAVEVRGSNRPQLSDLRDSGSIEQDADVVMFLYRVEEGEEKEQSAGGDHLRLFIAKHRNGPTGEIDLIFRGSRTRFYGMEKKRKE</sequence>
<keyword evidence="2 12" id="KW-0639">Primosome</keyword>
<evidence type="ECO:0000313" key="14">
    <source>
        <dbReference type="EMBL" id="OQX50671.1"/>
    </source>
</evidence>
<name>A0A1W9NWX4_UNCC3</name>
<dbReference type="InterPro" id="IPR036185">
    <property type="entry name" value="DNA_heli_DnaB-like_N_sf"/>
</dbReference>
<keyword evidence="7 12" id="KW-0067">ATP-binding</keyword>
<dbReference type="InterPro" id="IPR003593">
    <property type="entry name" value="AAA+_ATPase"/>
</dbReference>
<evidence type="ECO:0000313" key="15">
    <source>
        <dbReference type="Proteomes" id="UP000192520"/>
    </source>
</evidence>
<dbReference type="GO" id="GO:0005524">
    <property type="term" value="F:ATP binding"/>
    <property type="evidence" value="ECO:0007669"/>
    <property type="project" value="UniProtKB-UniRule"/>
</dbReference>
<evidence type="ECO:0000256" key="8">
    <source>
        <dbReference type="ARBA" id="ARBA00023125"/>
    </source>
</evidence>
<proteinExistence type="inferred from homology"/>
<evidence type="ECO:0000259" key="13">
    <source>
        <dbReference type="PROSITE" id="PS51199"/>
    </source>
</evidence>
<dbReference type="Proteomes" id="UP000192520">
    <property type="component" value="Unassembled WGS sequence"/>
</dbReference>
<dbReference type="PROSITE" id="PS51199">
    <property type="entry name" value="SF4_HELICASE"/>
    <property type="match status" value="1"/>
</dbReference>
<dbReference type="GO" id="GO:0043139">
    <property type="term" value="F:5'-3' DNA helicase activity"/>
    <property type="evidence" value="ECO:0007669"/>
    <property type="project" value="UniProtKB-EC"/>
</dbReference>